<keyword evidence="1" id="KW-0812">Transmembrane</keyword>
<feature type="transmembrane region" description="Helical" evidence="1">
    <location>
        <begin position="85"/>
        <end position="107"/>
    </location>
</feature>
<reference evidence="2 3" key="1">
    <citation type="submission" date="2023-09" db="EMBL/GenBank/DDBJ databases">
        <authorList>
            <person name="Rey-Velasco X."/>
        </authorList>
    </citation>
    <scope>NUCLEOTIDE SEQUENCE [LARGE SCALE GENOMIC DNA]</scope>
    <source>
        <strain evidence="2 3">W332</strain>
    </source>
</reference>
<feature type="transmembrane region" description="Helical" evidence="1">
    <location>
        <begin position="55"/>
        <end position="73"/>
    </location>
</feature>
<keyword evidence="1" id="KW-0472">Membrane</keyword>
<organism evidence="2 3">
    <name type="scientific">Microcosmobacter mediterraneus</name>
    <dbReference type="NCBI Taxonomy" id="3075607"/>
    <lineage>
        <taxon>Bacteria</taxon>
        <taxon>Pseudomonadati</taxon>
        <taxon>Bacteroidota</taxon>
        <taxon>Flavobacteriia</taxon>
        <taxon>Flavobacteriales</taxon>
        <taxon>Flavobacteriaceae</taxon>
        <taxon>Microcosmobacter</taxon>
    </lineage>
</organism>
<keyword evidence="3" id="KW-1185">Reference proteome</keyword>
<protein>
    <submittedName>
        <fullName evidence="2">Uncharacterized protein</fullName>
    </submittedName>
</protein>
<dbReference type="EMBL" id="JAVRIA010000003">
    <property type="protein sequence ID" value="MDT0558345.1"/>
    <property type="molecule type" value="Genomic_DNA"/>
</dbReference>
<comment type="caution">
    <text evidence="2">The sequence shown here is derived from an EMBL/GenBank/DDBJ whole genome shotgun (WGS) entry which is preliminary data.</text>
</comment>
<evidence type="ECO:0000313" key="2">
    <source>
        <dbReference type="EMBL" id="MDT0558345.1"/>
    </source>
</evidence>
<feature type="transmembrane region" description="Helical" evidence="1">
    <location>
        <begin position="31"/>
        <end position="48"/>
    </location>
</feature>
<evidence type="ECO:0000256" key="1">
    <source>
        <dbReference type="SAM" id="Phobius"/>
    </source>
</evidence>
<accession>A0ABU2YKJ0</accession>
<proteinExistence type="predicted"/>
<name>A0ABU2YKJ0_9FLAO</name>
<gene>
    <name evidence="2" type="ORF">RM697_06795</name>
</gene>
<keyword evidence="1" id="KW-1133">Transmembrane helix</keyword>
<evidence type="ECO:0000313" key="3">
    <source>
        <dbReference type="Proteomes" id="UP001259492"/>
    </source>
</evidence>
<dbReference type="RefSeq" id="WP_311427119.1">
    <property type="nucleotide sequence ID" value="NZ_JAVRIA010000003.1"/>
</dbReference>
<dbReference type="Proteomes" id="UP001259492">
    <property type="component" value="Unassembled WGS sequence"/>
</dbReference>
<sequence length="116" mass="13463">MSIFAIVHLIHFMFLATNVCLNEIPLEIPKVIGGALAYLMIVVAPLKFNQLSKTLQVIYFYYVSLVMILTYVARIKGDFKGAEPFWFHYVAFSILLLFCMSFGFELYQQFKKKPLH</sequence>